<accession>A0ABQ2WJT7</accession>
<comment type="caution">
    <text evidence="3">The sequence shown here is derived from an EMBL/GenBank/DDBJ whole genome shotgun (WGS) entry which is preliminary data.</text>
</comment>
<reference evidence="4" key="1">
    <citation type="journal article" date="2019" name="Int. J. Syst. Evol. Microbiol.">
        <title>The Global Catalogue of Microorganisms (GCM) 10K type strain sequencing project: providing services to taxonomists for standard genome sequencing and annotation.</title>
        <authorList>
            <consortium name="The Broad Institute Genomics Platform"/>
            <consortium name="The Broad Institute Genome Sequencing Center for Infectious Disease"/>
            <person name="Wu L."/>
            <person name="Ma J."/>
        </authorList>
    </citation>
    <scope>NUCLEOTIDE SEQUENCE [LARGE SCALE GENOMIC DNA]</scope>
    <source>
        <strain evidence="4">KCTC 23723</strain>
    </source>
</reference>
<dbReference type="EMBL" id="BMYR01000003">
    <property type="protein sequence ID" value="GGW54578.1"/>
    <property type="molecule type" value="Genomic_DNA"/>
</dbReference>
<evidence type="ECO:0000256" key="2">
    <source>
        <dbReference type="SAM" id="Phobius"/>
    </source>
</evidence>
<keyword evidence="2" id="KW-1133">Transmembrane helix</keyword>
<keyword evidence="4" id="KW-1185">Reference proteome</keyword>
<proteinExistence type="predicted"/>
<gene>
    <name evidence="3" type="ORF">GCM10008111_08180</name>
</gene>
<keyword evidence="2" id="KW-0472">Membrane</keyword>
<feature type="coiled-coil region" evidence="1">
    <location>
        <begin position="653"/>
        <end position="705"/>
    </location>
</feature>
<dbReference type="Proteomes" id="UP000634667">
    <property type="component" value="Unassembled WGS sequence"/>
</dbReference>
<evidence type="ECO:0000313" key="4">
    <source>
        <dbReference type="Proteomes" id="UP000634667"/>
    </source>
</evidence>
<organism evidence="3 4">
    <name type="scientific">Alishewanella tabrizica</name>
    <dbReference type="NCBI Taxonomy" id="671278"/>
    <lineage>
        <taxon>Bacteria</taxon>
        <taxon>Pseudomonadati</taxon>
        <taxon>Pseudomonadota</taxon>
        <taxon>Gammaproteobacteria</taxon>
        <taxon>Alteromonadales</taxon>
        <taxon>Alteromonadaceae</taxon>
        <taxon>Alishewanella</taxon>
    </lineage>
</organism>
<feature type="transmembrane region" description="Helical" evidence="2">
    <location>
        <begin position="407"/>
        <end position="427"/>
    </location>
</feature>
<dbReference type="RefSeq" id="WP_189480806.1">
    <property type="nucleotide sequence ID" value="NZ_BMYR01000003.1"/>
</dbReference>
<name>A0ABQ2WJT7_9ALTE</name>
<sequence length="738" mass="84360">MQFYTALDLSEPNSLDLDKSLVLRYGPNGISFYNREHDFTNYVNSNVPKIANAFWLGEHQRLLVQSDNHELHFLDTNAHSILKTETVSDSIKEIGISDNLLFACTFEKLMVISLSKASQLFLTQAAVRSLKDIIITNDNRYIGIVSKQEFSLYNLDGSKAVTFNRDNFIPTAAHRLSDNSWLTLEQNNDIFWWLHDGTEASKLPWSVDIHNGIRLLDNGNLLCTDGNSVIYEITKSGNLAAEYVQYGCEWSQINNIAPVAKGLHETIKALNLIDTKSNTNQKLTRFPHAYNLIGHNTPNIEDSEGQIIAGASIKRKAIRNPRIWSFFYRPIERTLRNQLADEMRAISIVDDQIANEDKSLRKLESEKIAYGASRNTIGVFWLLLLIASVVSAVWSDWITSMSDIPEFAPVIGIGLFAILLITSLTAARKSYRHAKEIASALKLLDTVKNQTIEFKSKVKNYRRTLLKQLMLVKENRISDFDMGKHVEEILSKQIRQKALDECGLDESEINSLDADGNEIRTYINEPGYLQFSDVEDIPPSINKTNLYSFYLDSDNKPIFAVQYIQYFFLGKNKIDAFTCFYDFINDEIFSNQSHTFYYRDVTNISKREIDLSQENGPSNLNNAKLGIEMKLVVASGDMIRINIATDETYREMNKEVDANIHQLNTSKNNIKDEIRQIEQNSNLSIEEKEEELNDLREALEKIDIDFSRRISETVSTHTKTSNQIIQHVRGRLKELKEL</sequence>
<evidence type="ECO:0000256" key="1">
    <source>
        <dbReference type="SAM" id="Coils"/>
    </source>
</evidence>
<protein>
    <submittedName>
        <fullName evidence="3">Uncharacterized protein</fullName>
    </submittedName>
</protein>
<dbReference type="SUPFAM" id="SSF63829">
    <property type="entry name" value="Calcium-dependent phosphotriesterase"/>
    <property type="match status" value="1"/>
</dbReference>
<keyword evidence="2" id="KW-0812">Transmembrane</keyword>
<feature type="transmembrane region" description="Helical" evidence="2">
    <location>
        <begin position="377"/>
        <end position="395"/>
    </location>
</feature>
<evidence type="ECO:0000313" key="3">
    <source>
        <dbReference type="EMBL" id="GGW54578.1"/>
    </source>
</evidence>
<keyword evidence="1" id="KW-0175">Coiled coil</keyword>